<keyword evidence="6" id="KW-0732">Signal</keyword>
<dbReference type="PROSITE" id="PS51007">
    <property type="entry name" value="CYTC"/>
    <property type="match status" value="1"/>
</dbReference>
<dbReference type="RefSeq" id="WP_145116003.1">
    <property type="nucleotide sequence ID" value="NZ_CP036349.1"/>
</dbReference>
<dbReference type="Pfam" id="PF07635">
    <property type="entry name" value="PSCyt1"/>
    <property type="match status" value="1"/>
</dbReference>
<feature type="signal peptide" evidence="6">
    <location>
        <begin position="1"/>
        <end position="27"/>
    </location>
</feature>
<keyword evidence="1 4" id="KW-0349">Heme</keyword>
<dbReference type="GO" id="GO:0046872">
    <property type="term" value="F:metal ion binding"/>
    <property type="evidence" value="ECO:0007669"/>
    <property type="project" value="UniProtKB-KW"/>
</dbReference>
<dbReference type="SUPFAM" id="SSF46626">
    <property type="entry name" value="Cytochrome c"/>
    <property type="match status" value="1"/>
</dbReference>
<evidence type="ECO:0000259" key="7">
    <source>
        <dbReference type="PROSITE" id="PS51007"/>
    </source>
</evidence>
<accession>A0A518KDJ7</accession>
<name>A0A518KDJ7_9BACT</name>
<feature type="domain" description="Cytochrome c" evidence="7">
    <location>
        <begin position="46"/>
        <end position="139"/>
    </location>
</feature>
<reference evidence="8 9" key="1">
    <citation type="submission" date="2019-02" db="EMBL/GenBank/DDBJ databases">
        <title>Deep-cultivation of Planctomycetes and their phenomic and genomic characterization uncovers novel biology.</title>
        <authorList>
            <person name="Wiegand S."/>
            <person name="Jogler M."/>
            <person name="Boedeker C."/>
            <person name="Pinto D."/>
            <person name="Vollmers J."/>
            <person name="Rivas-Marin E."/>
            <person name="Kohn T."/>
            <person name="Peeters S.H."/>
            <person name="Heuer A."/>
            <person name="Rast P."/>
            <person name="Oberbeckmann S."/>
            <person name="Bunk B."/>
            <person name="Jeske O."/>
            <person name="Meyerdierks A."/>
            <person name="Storesund J.E."/>
            <person name="Kallscheuer N."/>
            <person name="Luecker S."/>
            <person name="Lage O.M."/>
            <person name="Pohl T."/>
            <person name="Merkel B.J."/>
            <person name="Hornburger P."/>
            <person name="Mueller R.-W."/>
            <person name="Bruemmer F."/>
            <person name="Labrenz M."/>
            <person name="Spormann A.M."/>
            <person name="Op den Camp H."/>
            <person name="Overmann J."/>
            <person name="Amann R."/>
            <person name="Jetten M.S.M."/>
            <person name="Mascher T."/>
            <person name="Medema M.H."/>
            <person name="Devos D.P."/>
            <person name="Kaster A.-K."/>
            <person name="Ovreas L."/>
            <person name="Rohde M."/>
            <person name="Galperin M.Y."/>
            <person name="Jogler C."/>
        </authorList>
    </citation>
    <scope>NUCLEOTIDE SEQUENCE [LARGE SCALE GENOMIC DNA]</scope>
    <source>
        <strain evidence="8 9">Spa11</strain>
    </source>
</reference>
<proteinExistence type="predicted"/>
<dbReference type="Pfam" id="PF07587">
    <property type="entry name" value="PSD1"/>
    <property type="match status" value="1"/>
</dbReference>
<evidence type="ECO:0000256" key="3">
    <source>
        <dbReference type="ARBA" id="ARBA00023004"/>
    </source>
</evidence>
<dbReference type="PANTHER" id="PTHR35889:SF3">
    <property type="entry name" value="F-BOX DOMAIN-CONTAINING PROTEIN"/>
    <property type="match status" value="1"/>
</dbReference>
<dbReference type="GO" id="GO:0020037">
    <property type="term" value="F:heme binding"/>
    <property type="evidence" value="ECO:0007669"/>
    <property type="project" value="InterPro"/>
</dbReference>
<dbReference type="Pfam" id="PF07583">
    <property type="entry name" value="PSCyt2"/>
    <property type="match status" value="1"/>
</dbReference>
<dbReference type="InterPro" id="IPR009056">
    <property type="entry name" value="Cyt_c-like_dom"/>
</dbReference>
<evidence type="ECO:0000256" key="4">
    <source>
        <dbReference type="PROSITE-ProRule" id="PRU00433"/>
    </source>
</evidence>
<evidence type="ECO:0000313" key="8">
    <source>
        <dbReference type="EMBL" id="QDV75871.1"/>
    </source>
</evidence>
<dbReference type="InterPro" id="IPR011429">
    <property type="entry name" value="Cyt_c_Planctomycete-type"/>
</dbReference>
<dbReference type="InterPro" id="IPR011444">
    <property type="entry name" value="DUF1549"/>
</dbReference>
<keyword evidence="2 4" id="KW-0479">Metal-binding</keyword>
<dbReference type="KEGG" id="bmei:Spa11_40940"/>
<protein>
    <submittedName>
        <fullName evidence="8">Planctomycete cytochrome C</fullName>
    </submittedName>
</protein>
<feature type="region of interest" description="Disordered" evidence="5">
    <location>
        <begin position="514"/>
        <end position="534"/>
    </location>
</feature>
<evidence type="ECO:0000256" key="2">
    <source>
        <dbReference type="ARBA" id="ARBA00022723"/>
    </source>
</evidence>
<evidence type="ECO:0000256" key="5">
    <source>
        <dbReference type="SAM" id="MobiDB-lite"/>
    </source>
</evidence>
<evidence type="ECO:0000256" key="1">
    <source>
        <dbReference type="ARBA" id="ARBA00022617"/>
    </source>
</evidence>
<gene>
    <name evidence="8" type="ORF">Spa11_40940</name>
</gene>
<feature type="chain" id="PRO_5022160619" evidence="6">
    <location>
        <begin position="28"/>
        <end position="988"/>
    </location>
</feature>
<keyword evidence="9" id="KW-1185">Reference proteome</keyword>
<dbReference type="InterPro" id="IPR022655">
    <property type="entry name" value="DUF1553"/>
</dbReference>
<dbReference type="InterPro" id="IPR036909">
    <property type="entry name" value="Cyt_c-like_dom_sf"/>
</dbReference>
<dbReference type="Proteomes" id="UP000316426">
    <property type="component" value="Chromosome"/>
</dbReference>
<dbReference type="GO" id="GO:0009055">
    <property type="term" value="F:electron transfer activity"/>
    <property type="evidence" value="ECO:0007669"/>
    <property type="project" value="InterPro"/>
</dbReference>
<dbReference type="AlphaFoldDB" id="A0A518KDJ7"/>
<sequence length="988" mass="109198" precursor="true">MPLSTRPAVACAVAAALGVFVAVGFSAADEPRPEPAVPVASNDPISFNKEVRPIFVQHCLACHGGVKQAAGLSLVTREKALAPTDSTDAVIVPGEVEASYLIDRVADPDDEMRMPPAEHGRRLSDDEVATLRRWVAEGAKWEAPWAFRAPERVAALPGAAATDWGRRRIDAFVLAKLENEGLEPAIEADRAQWLRRVSFDLVGLPPIEAERVAFESDLAPGAYERAVDRLLASPHFGERWASVWLDLARYADTMGYERDPHRDIWPWRDWVVGAFNADLPYNEFLLKQTAGDLLDQATIADRLATALHRNTQTNVEGGTDDEEFRWAAVVDRVDTTWQGVLGMTMGCARCHDHPYDPLWQSDYYRFAAFFNSTRDADLTEDWPELAVPSDPTRYDEAAAIDAELSSVRQQVYELGRNAAQREGVWRPLSIEKAASTGETQLEVRASDNRPEIVAVGTVTDRSIHTIECAAPAAPIAALRIDVTPLDPAAALKLPEYGFILSRLRVLIDRADNADEGTQKVSATTEPSADEATKTPEEELLFVEVLADEAEGFFSPLESINDSTGGWGAYTRMRKPRWAVFVLDKPVTLGEGDRLRVELKHDMAIDGQGPLVMQRFRLATTDNATVAALASDQALRKLRERELELVTQRKAIPSTAAPVLVEQADAFRRKSFMLDRGAWLSPTEEVKPAVPEELPGKAGDRLALAQWMGSSDNPLTARVMVNRVWAELFGAGIVETLDDFGSSGAEPSHPDLLDDLAARFRDEMGWRIKPLLRELVLSATYRQDSRITAELAQRDSTNRLLARGPRGRLRAEMVRDQALVLSGRFNAKLGGAPVMPFQPEGVWRSVYNNQTWETEKSDERFRRALYTYWKRTAAYPSLVAFDAPSRDQCTARRPTTNTPLQALVTLNDPAYVELAEGLADRMLARPAASPAERIAWAAEEAAGRALPKESVDELVKLYEESLAREGADERFALTVVANVVLNLDAVLTK</sequence>
<dbReference type="EMBL" id="CP036349">
    <property type="protein sequence ID" value="QDV75871.1"/>
    <property type="molecule type" value="Genomic_DNA"/>
</dbReference>
<keyword evidence="3 4" id="KW-0408">Iron</keyword>
<evidence type="ECO:0000256" key="6">
    <source>
        <dbReference type="SAM" id="SignalP"/>
    </source>
</evidence>
<dbReference type="PANTHER" id="PTHR35889">
    <property type="entry name" value="CYCLOINULO-OLIGOSACCHARIDE FRUCTANOTRANSFERASE-RELATED"/>
    <property type="match status" value="1"/>
</dbReference>
<organism evidence="8 9">
    <name type="scientific">Botrimarina mediterranea</name>
    <dbReference type="NCBI Taxonomy" id="2528022"/>
    <lineage>
        <taxon>Bacteria</taxon>
        <taxon>Pseudomonadati</taxon>
        <taxon>Planctomycetota</taxon>
        <taxon>Planctomycetia</taxon>
        <taxon>Pirellulales</taxon>
        <taxon>Lacipirellulaceae</taxon>
        <taxon>Botrimarina</taxon>
    </lineage>
</organism>
<evidence type="ECO:0000313" key="9">
    <source>
        <dbReference type="Proteomes" id="UP000316426"/>
    </source>
</evidence>